<evidence type="ECO:0000313" key="3">
    <source>
        <dbReference type="Proteomes" id="UP001164803"/>
    </source>
</evidence>
<dbReference type="PANTHER" id="PTHR11215">
    <property type="entry name" value="METAL DEPENDENT HYDROLASE - RELATED"/>
    <property type="match status" value="1"/>
</dbReference>
<reference evidence="2" key="1">
    <citation type="submission" date="2022-08" db="EMBL/GenBank/DDBJ databases">
        <title>Alicyclobacillus dauci DSM2870, complete genome.</title>
        <authorList>
            <person name="Wang Q."/>
            <person name="Cai R."/>
            <person name="Wang Z."/>
        </authorList>
    </citation>
    <scope>NUCLEOTIDE SEQUENCE</scope>
    <source>
        <strain evidence="2">DSM 28700</strain>
    </source>
</reference>
<evidence type="ECO:0000256" key="1">
    <source>
        <dbReference type="ARBA" id="ARBA00010105"/>
    </source>
</evidence>
<comment type="similarity">
    <text evidence="1">Belongs to the MYG1 family.</text>
</comment>
<evidence type="ECO:0000313" key="2">
    <source>
        <dbReference type="EMBL" id="WAH35416.1"/>
    </source>
</evidence>
<dbReference type="Proteomes" id="UP001164803">
    <property type="component" value="Chromosome"/>
</dbReference>
<protein>
    <submittedName>
        <fullName evidence="2">MYG1 family protein</fullName>
    </submittedName>
</protein>
<sequence length="289" mass="32061">MVIGTHHGKFHADEVFAVAMLKQLYPDARIVRSREPEVLSQCDIIVDVGRGEYDHHTTDKVFRENGLPYASAGLVWRDFGTKVVRHLGCNEENSDSLTDIIDEKLIQAIDAIDNGIDLEKDARIKGVSELVGGFNPPWNSDADENFAFQDAVSFATQILVNQIKSEIGRIEATAVVKEAYEHRSDKALLVLDTFCPWTDTLFELDVNSEVLYVIFPDRSGEYRLQVVPKSLGSFEARKPLPESWAGTEGDELNALTGADDAVFCHPARFIAGAKSLTTILHMAKLALNE</sequence>
<proteinExistence type="inferred from homology"/>
<dbReference type="PANTHER" id="PTHR11215:SF1">
    <property type="entry name" value="MYG1 EXONUCLEASE"/>
    <property type="match status" value="1"/>
</dbReference>
<organism evidence="2 3">
    <name type="scientific">Alicyclobacillus dauci</name>
    <dbReference type="NCBI Taxonomy" id="1475485"/>
    <lineage>
        <taxon>Bacteria</taxon>
        <taxon>Bacillati</taxon>
        <taxon>Bacillota</taxon>
        <taxon>Bacilli</taxon>
        <taxon>Bacillales</taxon>
        <taxon>Alicyclobacillaceae</taxon>
        <taxon>Alicyclobacillus</taxon>
    </lineage>
</organism>
<keyword evidence="3" id="KW-1185">Reference proteome</keyword>
<gene>
    <name evidence="2" type="ORF">NZD86_14035</name>
</gene>
<accession>A0ABY6YXY2</accession>
<dbReference type="InterPro" id="IPR003226">
    <property type="entry name" value="MYG1_exonuclease"/>
</dbReference>
<dbReference type="RefSeq" id="WP_268042637.1">
    <property type="nucleotide sequence ID" value="NZ_CP104064.1"/>
</dbReference>
<dbReference type="EMBL" id="CP104064">
    <property type="protein sequence ID" value="WAH35416.1"/>
    <property type="molecule type" value="Genomic_DNA"/>
</dbReference>
<name>A0ABY6YXY2_9BACL</name>
<dbReference type="Pfam" id="PF03690">
    <property type="entry name" value="MYG1_exonuc"/>
    <property type="match status" value="1"/>
</dbReference>